<dbReference type="PANTHER" id="PTHR34983:SF1">
    <property type="entry name" value="ARABINOGALACTAN ENDO-BETA-1,4-GALACTANASE A"/>
    <property type="match status" value="1"/>
</dbReference>
<evidence type="ECO:0000256" key="6">
    <source>
        <dbReference type="RuleBase" id="RU361192"/>
    </source>
</evidence>
<reference evidence="7" key="2">
    <citation type="journal article" date="2020" name="Nat. Commun.">
        <title>Large-scale genome sequencing of mycorrhizal fungi provides insights into the early evolution of symbiotic traits.</title>
        <authorList>
            <person name="Miyauchi S."/>
            <person name="Kiss E."/>
            <person name="Kuo A."/>
            <person name="Drula E."/>
            <person name="Kohler A."/>
            <person name="Sanchez-Garcia M."/>
            <person name="Morin E."/>
            <person name="Andreopoulos B."/>
            <person name="Barry K.W."/>
            <person name="Bonito G."/>
            <person name="Buee M."/>
            <person name="Carver A."/>
            <person name="Chen C."/>
            <person name="Cichocki N."/>
            <person name="Clum A."/>
            <person name="Culley D."/>
            <person name="Crous P.W."/>
            <person name="Fauchery L."/>
            <person name="Girlanda M."/>
            <person name="Hayes R.D."/>
            <person name="Keri Z."/>
            <person name="LaButti K."/>
            <person name="Lipzen A."/>
            <person name="Lombard V."/>
            <person name="Magnuson J."/>
            <person name="Maillard F."/>
            <person name="Murat C."/>
            <person name="Nolan M."/>
            <person name="Ohm R.A."/>
            <person name="Pangilinan J."/>
            <person name="Pereira M.F."/>
            <person name="Perotto S."/>
            <person name="Peter M."/>
            <person name="Pfister S."/>
            <person name="Riley R."/>
            <person name="Sitrit Y."/>
            <person name="Stielow J.B."/>
            <person name="Szollosi G."/>
            <person name="Zifcakova L."/>
            <person name="Stursova M."/>
            <person name="Spatafora J.W."/>
            <person name="Tedersoo L."/>
            <person name="Vaario L.M."/>
            <person name="Yamada A."/>
            <person name="Yan M."/>
            <person name="Wang P."/>
            <person name="Xu J."/>
            <person name="Bruns T."/>
            <person name="Baldrian P."/>
            <person name="Vilgalys R."/>
            <person name="Dunand C."/>
            <person name="Henrissat B."/>
            <person name="Grigoriev I.V."/>
            <person name="Hibbett D."/>
            <person name="Nagy L.G."/>
            <person name="Martin F.M."/>
        </authorList>
    </citation>
    <scope>NUCLEOTIDE SEQUENCE</scope>
    <source>
        <strain evidence="7">BED1</strain>
    </source>
</reference>
<dbReference type="GO" id="GO:0045490">
    <property type="term" value="P:pectin catabolic process"/>
    <property type="evidence" value="ECO:0007669"/>
    <property type="project" value="TreeGrafter"/>
</dbReference>
<dbReference type="Pfam" id="PF07745">
    <property type="entry name" value="Glyco_hydro_53"/>
    <property type="match status" value="1"/>
</dbReference>
<keyword evidence="6" id="KW-0732">Signal</keyword>
<sequence>MSMLSFIIPLAAFALSLVSALQYHGADFSSLLLVESTANVQYTGSSTAAPQPLEKILYDYGVNIARIRIWTSGTYDLTYGLKLAKRAKAVGMDILIALHYSDTWADPGDQHIPSDWPTDLDGLVSQTYNYTYEVVQAFNAQETPIQLIQIGNEINDGPLWPTGRVTVNGFHPASQILHAGALAVRTASPSTKIVVHLASGWYQVGISWFLDGIFVSETEGGLGSGLTQSDVDVIGLSDYPYYGTAATLSNLNSTIGHIASTYNKDIIIVETGWPAVCDTGTTQLSEPAIPVGVKGQISWIEDIVAILNSVNLDHGGKALGIVYFEPGWVGNAALGSGCSDILLVTSDGVARESMTIFSSM</sequence>
<keyword evidence="8" id="KW-1185">Reference proteome</keyword>
<keyword evidence="5 6" id="KW-0326">Glycosidase</keyword>
<dbReference type="InterPro" id="IPR011683">
    <property type="entry name" value="Glyco_hydro_53"/>
</dbReference>
<dbReference type="EC" id="3.2.1.89" evidence="3 6"/>
<evidence type="ECO:0000313" key="7">
    <source>
        <dbReference type="EMBL" id="KAF8440393.1"/>
    </source>
</evidence>
<accession>A0AAD4BV07</accession>
<dbReference type="SUPFAM" id="SSF51445">
    <property type="entry name" value="(Trans)glycosidases"/>
    <property type="match status" value="1"/>
</dbReference>
<comment type="caution">
    <text evidence="7">The sequence shown here is derived from an EMBL/GenBank/DDBJ whole genome shotgun (WGS) entry which is preliminary data.</text>
</comment>
<proteinExistence type="inferred from homology"/>
<evidence type="ECO:0000256" key="1">
    <source>
        <dbReference type="ARBA" id="ARBA00001695"/>
    </source>
</evidence>
<evidence type="ECO:0000256" key="4">
    <source>
        <dbReference type="ARBA" id="ARBA00022801"/>
    </source>
</evidence>
<evidence type="ECO:0000256" key="5">
    <source>
        <dbReference type="ARBA" id="ARBA00023295"/>
    </source>
</evidence>
<dbReference type="GO" id="GO:0015926">
    <property type="term" value="F:glucosidase activity"/>
    <property type="evidence" value="ECO:0007669"/>
    <property type="project" value="InterPro"/>
</dbReference>
<dbReference type="Proteomes" id="UP001194468">
    <property type="component" value="Unassembled WGS sequence"/>
</dbReference>
<protein>
    <recommendedName>
        <fullName evidence="3 6">Arabinogalactan endo-beta-1,4-galactanase</fullName>
        <ecNumber evidence="3 6">3.2.1.89</ecNumber>
    </recommendedName>
</protein>
<dbReference type="GO" id="GO:0031218">
    <property type="term" value="F:arabinogalactan endo-1,4-beta-galactosidase activity"/>
    <property type="evidence" value="ECO:0007669"/>
    <property type="project" value="UniProtKB-EC"/>
</dbReference>
<organism evidence="7 8">
    <name type="scientific">Boletus edulis BED1</name>
    <dbReference type="NCBI Taxonomy" id="1328754"/>
    <lineage>
        <taxon>Eukaryota</taxon>
        <taxon>Fungi</taxon>
        <taxon>Dikarya</taxon>
        <taxon>Basidiomycota</taxon>
        <taxon>Agaricomycotina</taxon>
        <taxon>Agaricomycetes</taxon>
        <taxon>Agaricomycetidae</taxon>
        <taxon>Boletales</taxon>
        <taxon>Boletineae</taxon>
        <taxon>Boletaceae</taxon>
        <taxon>Boletoideae</taxon>
        <taxon>Boletus</taxon>
    </lineage>
</organism>
<evidence type="ECO:0000256" key="3">
    <source>
        <dbReference type="ARBA" id="ARBA00012556"/>
    </source>
</evidence>
<dbReference type="Gene3D" id="3.20.20.80">
    <property type="entry name" value="Glycosidases"/>
    <property type="match status" value="1"/>
</dbReference>
<comment type="catalytic activity">
    <reaction evidence="1 6">
        <text>The enzyme specifically hydrolyzes (1-&gt;4)-beta-D-galactosidic linkages in type I arabinogalactans.</text>
        <dbReference type="EC" id="3.2.1.89"/>
    </reaction>
</comment>
<keyword evidence="4 6" id="KW-0378">Hydrolase</keyword>
<dbReference type="InterPro" id="IPR017853">
    <property type="entry name" value="GH"/>
</dbReference>
<evidence type="ECO:0000313" key="8">
    <source>
        <dbReference type="Proteomes" id="UP001194468"/>
    </source>
</evidence>
<comment type="similarity">
    <text evidence="2 6">Belongs to the glycosyl hydrolase 53 family.</text>
</comment>
<feature type="signal peptide" evidence="6">
    <location>
        <begin position="1"/>
        <end position="20"/>
    </location>
</feature>
<name>A0AAD4BV07_BOLED</name>
<dbReference type="AlphaFoldDB" id="A0AAD4BV07"/>
<reference evidence="7" key="1">
    <citation type="submission" date="2019-10" db="EMBL/GenBank/DDBJ databases">
        <authorList>
            <consortium name="DOE Joint Genome Institute"/>
            <person name="Kuo A."/>
            <person name="Miyauchi S."/>
            <person name="Kiss E."/>
            <person name="Drula E."/>
            <person name="Kohler A."/>
            <person name="Sanchez-Garcia M."/>
            <person name="Andreopoulos B."/>
            <person name="Barry K.W."/>
            <person name="Bonito G."/>
            <person name="Buee M."/>
            <person name="Carver A."/>
            <person name="Chen C."/>
            <person name="Cichocki N."/>
            <person name="Clum A."/>
            <person name="Culley D."/>
            <person name="Crous P.W."/>
            <person name="Fauchery L."/>
            <person name="Girlanda M."/>
            <person name="Hayes R."/>
            <person name="Keri Z."/>
            <person name="LaButti K."/>
            <person name="Lipzen A."/>
            <person name="Lombard V."/>
            <person name="Magnuson J."/>
            <person name="Maillard F."/>
            <person name="Morin E."/>
            <person name="Murat C."/>
            <person name="Nolan M."/>
            <person name="Ohm R."/>
            <person name="Pangilinan J."/>
            <person name="Pereira M."/>
            <person name="Perotto S."/>
            <person name="Peter M."/>
            <person name="Riley R."/>
            <person name="Sitrit Y."/>
            <person name="Stielow B."/>
            <person name="Szollosi G."/>
            <person name="Zifcakova L."/>
            <person name="Stursova M."/>
            <person name="Spatafora J.W."/>
            <person name="Tedersoo L."/>
            <person name="Vaario L.-M."/>
            <person name="Yamada A."/>
            <person name="Yan M."/>
            <person name="Wang P."/>
            <person name="Xu J."/>
            <person name="Bruns T."/>
            <person name="Baldrian P."/>
            <person name="Vilgalys R."/>
            <person name="Henrissat B."/>
            <person name="Grigoriev I.V."/>
            <person name="Hibbett D."/>
            <person name="Nagy L.G."/>
            <person name="Martin F.M."/>
        </authorList>
    </citation>
    <scope>NUCLEOTIDE SEQUENCE</scope>
    <source>
        <strain evidence="7">BED1</strain>
    </source>
</reference>
<feature type="chain" id="PRO_5041775547" description="Arabinogalactan endo-beta-1,4-galactanase" evidence="6">
    <location>
        <begin position="21"/>
        <end position="360"/>
    </location>
</feature>
<dbReference type="EMBL" id="WHUW01000012">
    <property type="protein sequence ID" value="KAF8440393.1"/>
    <property type="molecule type" value="Genomic_DNA"/>
</dbReference>
<dbReference type="PANTHER" id="PTHR34983">
    <property type="entry name" value="ARABINOGALACTAN ENDO-BETA-1,4-GALACTANASE A"/>
    <property type="match status" value="1"/>
</dbReference>
<gene>
    <name evidence="7" type="ORF">L210DRAFT_3539539</name>
</gene>
<evidence type="ECO:0000256" key="2">
    <source>
        <dbReference type="ARBA" id="ARBA00010687"/>
    </source>
</evidence>